<dbReference type="EMBL" id="JBAWKC010000001">
    <property type="protein sequence ID" value="MFH6768304.1"/>
    <property type="molecule type" value="Genomic_DNA"/>
</dbReference>
<keyword evidence="2" id="KW-1185">Reference proteome</keyword>
<evidence type="ECO:0000313" key="2">
    <source>
        <dbReference type="Proteomes" id="UP001610104"/>
    </source>
</evidence>
<protein>
    <submittedName>
        <fullName evidence="1">Uncharacterized protein</fullName>
    </submittedName>
</protein>
<evidence type="ECO:0000313" key="1">
    <source>
        <dbReference type="EMBL" id="MFH6768304.1"/>
    </source>
</evidence>
<dbReference type="Proteomes" id="UP001610104">
    <property type="component" value="Unassembled WGS sequence"/>
</dbReference>
<accession>A0ABW7MNC0</accession>
<gene>
    <name evidence="1" type="ORF">V8G56_06120</name>
</gene>
<organism evidence="1 2">
    <name type="scientific">Gaetbulibacter aquiaggeris</name>
    <dbReference type="NCBI Taxonomy" id="1735373"/>
    <lineage>
        <taxon>Bacteria</taxon>
        <taxon>Pseudomonadati</taxon>
        <taxon>Bacteroidota</taxon>
        <taxon>Flavobacteriia</taxon>
        <taxon>Flavobacteriales</taxon>
        <taxon>Flavobacteriaceae</taxon>
        <taxon>Gaetbulibacter</taxon>
    </lineage>
</organism>
<name>A0ABW7MNC0_9FLAO</name>
<dbReference type="RefSeq" id="WP_395437542.1">
    <property type="nucleotide sequence ID" value="NZ_JBAWKC010000001.1"/>
</dbReference>
<proteinExistence type="predicted"/>
<reference evidence="1 2" key="1">
    <citation type="submission" date="2024-02" db="EMBL/GenBank/DDBJ databases">
        <title>A Gaetbulibacter species isolated from tidal flats and genomic insights of their niches.</title>
        <authorList>
            <person name="Ye Y."/>
        </authorList>
    </citation>
    <scope>NUCLEOTIDE SEQUENCE [LARGE SCALE GENOMIC DNA]</scope>
    <source>
        <strain evidence="1 2">KEM-8</strain>
    </source>
</reference>
<comment type="caution">
    <text evidence="1">The sequence shown here is derived from an EMBL/GenBank/DDBJ whole genome shotgun (WGS) entry which is preliminary data.</text>
</comment>
<sequence length="102" mass="11634">MVAITFSTVLFAGTTPKTEDPSSLTKEISELLKNARFDVEQDVEAIVTITFNKYDEIVVLSVETEHAEFKRFIENRLNYSKVSASLVHESEHYIVPVRLTKK</sequence>